<dbReference type="EMBL" id="CP002457">
    <property type="protein sequence ID" value="ADV56438.1"/>
    <property type="molecule type" value="Genomic_DNA"/>
</dbReference>
<evidence type="ECO:0000313" key="4">
    <source>
        <dbReference type="Proteomes" id="UP000008209"/>
    </source>
</evidence>
<dbReference type="HOGENOM" id="CLU_045639_0_0_6"/>
<dbReference type="PATRIC" id="fig|399804.5.peg.4191"/>
<dbReference type="InterPro" id="IPR036937">
    <property type="entry name" value="Adhesion_dom_fimbrial_sf"/>
</dbReference>
<keyword evidence="1" id="KW-0732">Signal</keyword>
<dbReference type="KEGG" id="shp:Sput200_4082"/>
<dbReference type="AlphaFoldDB" id="E6XIM4"/>
<reference evidence="3 4" key="1">
    <citation type="submission" date="2011-01" db="EMBL/GenBank/DDBJ databases">
        <title>Complete sequence of Shewanella putrefaciens 200.</title>
        <authorList>
            <consortium name="US DOE Joint Genome Institute"/>
            <person name="Lucas S."/>
            <person name="Copeland A."/>
            <person name="Lapidus A."/>
            <person name="Cheng J.-F."/>
            <person name="Bruce D."/>
            <person name="Goodwin L."/>
            <person name="Pitluck S."/>
            <person name="Munk A.C."/>
            <person name="Detter J.C."/>
            <person name="Han C."/>
            <person name="Tapia R."/>
            <person name="Land M."/>
            <person name="Hauser L."/>
            <person name="Chang Y.-J."/>
            <person name="Jeffries C."/>
            <person name="Kyrpides N."/>
            <person name="Ivanova N."/>
            <person name="Mikhailova N."/>
            <person name="Kolker E."/>
            <person name="Lawrence C."/>
            <person name="McCue L.A."/>
            <person name="DiChristina T."/>
            <person name="Nealson K."/>
            <person name="Fredrickson J.K."/>
            <person name="Woyke T."/>
        </authorList>
    </citation>
    <scope>NUCLEOTIDE SEQUENCE [LARGE SCALE GENOMIC DNA]</scope>
    <source>
        <strain evidence="3 4">200</strain>
    </source>
</reference>
<dbReference type="Proteomes" id="UP000008209">
    <property type="component" value="Chromosome"/>
</dbReference>
<accession>E6XIM4</accession>
<dbReference type="InterPro" id="IPR011228">
    <property type="entry name" value="UCP029766"/>
</dbReference>
<gene>
    <name evidence="3" type="ordered locus">Sput200_4082</name>
</gene>
<evidence type="ECO:0000313" key="3">
    <source>
        <dbReference type="EMBL" id="ADV56438.1"/>
    </source>
</evidence>
<sequence length="461" mass="49613" precursor="true">MLKKIMFKEIVLVLILLSMSSAAFARCARNPPIGVEWPTEWPAFDTTTGIKKNWNQIDNDGGKLGVPNRVNIASDLIQPIGSVLANGGAAPFTQYGRQYFPFEPEQVLFVCSPDEEGQIFEGYIANRDSQYNGNVIIHPDVPENTYTTFVKQVGWRAKNLTTGKYFSNTWQLRPLTGLDRDIHGRILVKAKNFSAVEFEYIKVPSPASIDRNTGSFTAPNTTNFGYWDPFGFIFFISQKGDSSPSYIPNCQEGDSLSTCGSGTVSHTHIPAGFSNLAQGGSFTSYKGCQVTTVTPSVVFDPISVSELTAGGSRSGKIEVSYNCENGAIFGTSTGQNALGFKVNDASKTIANSFNFKTTGTAVTKLFSENYGASGAALGVGIDIFPKGSAVPMNWLTTNTIGGGNLNGWYQPNGIRLNPGTDPSGIYIAEYDVKLAKLPDTAGHPVTAGTVYATAELLLVVQ</sequence>
<dbReference type="InterPro" id="IPR000259">
    <property type="entry name" value="Adhesion_dom_fimbrial"/>
</dbReference>
<name>E6XIM4_SHEP2</name>
<dbReference type="GO" id="GO:0009289">
    <property type="term" value="C:pilus"/>
    <property type="evidence" value="ECO:0007669"/>
    <property type="project" value="InterPro"/>
</dbReference>
<proteinExistence type="predicted"/>
<protein>
    <recommendedName>
        <fullName evidence="2">Fimbrial-type adhesion domain-containing protein</fullName>
    </recommendedName>
</protein>
<feature type="chain" id="PRO_5003215767" description="Fimbrial-type adhesion domain-containing protein" evidence="1">
    <location>
        <begin position="26"/>
        <end position="461"/>
    </location>
</feature>
<feature type="signal peptide" evidence="1">
    <location>
        <begin position="1"/>
        <end position="25"/>
    </location>
</feature>
<dbReference type="GO" id="GO:0007155">
    <property type="term" value="P:cell adhesion"/>
    <property type="evidence" value="ECO:0007669"/>
    <property type="project" value="InterPro"/>
</dbReference>
<feature type="domain" description="Fimbrial-type adhesion" evidence="2">
    <location>
        <begin position="283"/>
        <end position="458"/>
    </location>
</feature>
<dbReference type="Pfam" id="PF00419">
    <property type="entry name" value="Fimbrial"/>
    <property type="match status" value="1"/>
</dbReference>
<dbReference type="PIRSF" id="PIRSF029766">
    <property type="entry name" value="UCP029766"/>
    <property type="match status" value="1"/>
</dbReference>
<dbReference type="Gene3D" id="2.60.40.1090">
    <property type="entry name" value="Fimbrial-type adhesion domain"/>
    <property type="match status" value="1"/>
</dbReference>
<evidence type="ECO:0000259" key="2">
    <source>
        <dbReference type="Pfam" id="PF00419"/>
    </source>
</evidence>
<organism evidence="3 4">
    <name type="scientific">Shewanella putrefaciens (strain 200)</name>
    <dbReference type="NCBI Taxonomy" id="399804"/>
    <lineage>
        <taxon>Bacteria</taxon>
        <taxon>Pseudomonadati</taxon>
        <taxon>Pseudomonadota</taxon>
        <taxon>Gammaproteobacteria</taxon>
        <taxon>Alteromonadales</taxon>
        <taxon>Shewanellaceae</taxon>
        <taxon>Shewanella</taxon>
    </lineage>
</organism>
<evidence type="ECO:0000256" key="1">
    <source>
        <dbReference type="SAM" id="SignalP"/>
    </source>
</evidence>